<feature type="transmembrane region" description="Helical" evidence="1">
    <location>
        <begin position="12"/>
        <end position="34"/>
    </location>
</feature>
<proteinExistence type="predicted"/>
<gene>
    <name evidence="2" type="ORF">GU927_003635</name>
</gene>
<dbReference type="PROSITE" id="PS51257">
    <property type="entry name" value="PROKAR_LIPOPROTEIN"/>
    <property type="match status" value="1"/>
</dbReference>
<accession>A0ABS6IZJ9</accession>
<evidence type="ECO:0000313" key="2">
    <source>
        <dbReference type="EMBL" id="MBU9696935.1"/>
    </source>
</evidence>
<keyword evidence="1" id="KW-0472">Membrane</keyword>
<keyword evidence="3" id="KW-1185">Reference proteome</keyword>
<reference evidence="2 3" key="1">
    <citation type="submission" date="2021-06" db="EMBL/GenBank/DDBJ databases">
        <title>Rhodobacteraceae bacterium strain HSP-20.</title>
        <authorList>
            <person name="Chen W.-M."/>
        </authorList>
    </citation>
    <scope>NUCLEOTIDE SEQUENCE [LARGE SCALE GENOMIC DNA]</scope>
    <source>
        <strain evidence="2 3">HSP-20</strain>
    </source>
</reference>
<protein>
    <submittedName>
        <fullName evidence="2">Uncharacterized protein</fullName>
    </submittedName>
</protein>
<keyword evidence="1" id="KW-1133">Transmembrane helix</keyword>
<comment type="caution">
    <text evidence="2">The sequence shown here is derived from an EMBL/GenBank/DDBJ whole genome shotgun (WGS) entry which is preliminary data.</text>
</comment>
<organism evidence="2 3">
    <name type="scientific">Paragemmobacter amnigenus</name>
    <dbReference type="NCBI Taxonomy" id="2852097"/>
    <lineage>
        <taxon>Bacteria</taxon>
        <taxon>Pseudomonadati</taxon>
        <taxon>Pseudomonadota</taxon>
        <taxon>Alphaproteobacteria</taxon>
        <taxon>Rhodobacterales</taxon>
        <taxon>Paracoccaceae</taxon>
        <taxon>Paragemmobacter</taxon>
    </lineage>
</organism>
<evidence type="ECO:0000313" key="3">
    <source>
        <dbReference type="Proteomes" id="UP000731907"/>
    </source>
</evidence>
<evidence type="ECO:0000256" key="1">
    <source>
        <dbReference type="SAM" id="Phobius"/>
    </source>
</evidence>
<feature type="transmembrane region" description="Helical" evidence="1">
    <location>
        <begin position="46"/>
        <end position="69"/>
    </location>
</feature>
<keyword evidence="1" id="KW-0812">Transmembrane</keyword>
<dbReference type="EMBL" id="JAAATX020000002">
    <property type="protein sequence ID" value="MBU9696935.1"/>
    <property type="molecule type" value="Genomic_DNA"/>
</dbReference>
<dbReference type="RefSeq" id="WP_161760996.1">
    <property type="nucleotide sequence ID" value="NZ_JAAATX020000002.1"/>
</dbReference>
<sequence length="108" mass="11373">MPKLVRLYIQSIAIGFGLACGFVVALVALDVAGLRGLILGSEMGAVAAAMMIVFNGIIFAGAQFAYAVMGMAERSDTLRGGRRQGRALVPVRVPVVAKARVGQPRSRR</sequence>
<dbReference type="Proteomes" id="UP000731907">
    <property type="component" value="Unassembled WGS sequence"/>
</dbReference>
<name>A0ABS6IZJ9_9RHOB</name>